<dbReference type="InterPro" id="IPR002299">
    <property type="entry name" value="Porin_Neis"/>
</dbReference>
<keyword evidence="9" id="KW-0472">Membrane</keyword>
<proteinExistence type="predicted"/>
<organism evidence="13 14">
    <name type="scientific">Propionivibrio dicarboxylicus</name>
    <dbReference type="NCBI Taxonomy" id="83767"/>
    <lineage>
        <taxon>Bacteria</taxon>
        <taxon>Pseudomonadati</taxon>
        <taxon>Pseudomonadota</taxon>
        <taxon>Betaproteobacteria</taxon>
        <taxon>Rhodocyclales</taxon>
        <taxon>Rhodocyclaceae</taxon>
        <taxon>Propionivibrio</taxon>
    </lineage>
</organism>
<dbReference type="InterPro" id="IPR033900">
    <property type="entry name" value="Gram_neg_porin_domain"/>
</dbReference>
<comment type="subcellular location">
    <subcellularLocation>
        <location evidence="1">Cell outer membrane</location>
        <topology evidence="1">Multi-pass membrane protein</topology>
    </subcellularLocation>
</comment>
<dbReference type="OrthoDB" id="6975458at2"/>
<evidence type="ECO:0000256" key="1">
    <source>
        <dbReference type="ARBA" id="ARBA00004571"/>
    </source>
</evidence>
<keyword evidence="3" id="KW-0813">Transport</keyword>
<dbReference type="PRINTS" id="PR00184">
    <property type="entry name" value="NEISSPPORIN"/>
</dbReference>
<evidence type="ECO:0000313" key="13">
    <source>
        <dbReference type="EMBL" id="SDH83146.1"/>
    </source>
</evidence>
<feature type="chain" id="PRO_5011770068" evidence="11">
    <location>
        <begin position="21"/>
        <end position="385"/>
    </location>
</feature>
<evidence type="ECO:0000256" key="4">
    <source>
        <dbReference type="ARBA" id="ARBA00022452"/>
    </source>
</evidence>
<evidence type="ECO:0000256" key="11">
    <source>
        <dbReference type="SAM" id="SignalP"/>
    </source>
</evidence>
<reference evidence="13 14" key="1">
    <citation type="submission" date="2016-10" db="EMBL/GenBank/DDBJ databases">
        <authorList>
            <person name="de Groot N.N."/>
        </authorList>
    </citation>
    <scope>NUCLEOTIDE SEQUENCE [LARGE SCALE GENOMIC DNA]</scope>
    <source>
        <strain evidence="13 14">DSM 5885</strain>
    </source>
</reference>
<feature type="signal peptide" evidence="11">
    <location>
        <begin position="1"/>
        <end position="20"/>
    </location>
</feature>
<dbReference type="GO" id="GO:0015288">
    <property type="term" value="F:porin activity"/>
    <property type="evidence" value="ECO:0007669"/>
    <property type="project" value="UniProtKB-KW"/>
</dbReference>
<dbReference type="InterPro" id="IPR001702">
    <property type="entry name" value="Porin_Gram-ve"/>
</dbReference>
<dbReference type="PRINTS" id="PR00182">
    <property type="entry name" value="ECOLNEIPORIN"/>
</dbReference>
<dbReference type="STRING" id="83767.SAMN05660652_02363"/>
<evidence type="ECO:0000256" key="9">
    <source>
        <dbReference type="ARBA" id="ARBA00023136"/>
    </source>
</evidence>
<evidence type="ECO:0000313" key="14">
    <source>
        <dbReference type="Proteomes" id="UP000198607"/>
    </source>
</evidence>
<gene>
    <name evidence="13" type="ORF">SAMN05660652_02363</name>
</gene>
<sequence>MQKKVIALAVAALASGVAMAQSNITVYGIADVVGTSFNTNNAVAGNLKNQRGFDDGAVGSRIGFKGLEDLGGGLKAEFNYELGIAPTNNINQVGTTAAAGATLNNLSTRTAWVGLTSNDFGQISMGRFHALGWVFQAGSRPWGGIDPIRTMTNVQGISSNTSDRISNAIQYVSPTYAGFKVTGQYTADARANTSEQNTNDQTYVNGTAVGRQQIYLLGANYDQGPISAMAMYRHVAVPADLAGAAPTAAQRAKQEYGLRGAYDFGVAKVGAVYQRQQLKDAITINGGDYKTGYMYGGFVTVPFGAKFLATLEAAKSNGDRTQGGYGYMVNGQYLFSKRTSVYAQAGYMKMNQENASVTNLGSYGSTGIEAGKRMTGVMAGILHTF</sequence>
<keyword evidence="4" id="KW-1134">Transmembrane beta strand</keyword>
<keyword evidence="5" id="KW-0812">Transmembrane</keyword>
<dbReference type="GO" id="GO:0034220">
    <property type="term" value="P:monoatomic ion transmembrane transport"/>
    <property type="evidence" value="ECO:0007669"/>
    <property type="project" value="InterPro"/>
</dbReference>
<feature type="domain" description="Porin" evidence="12">
    <location>
        <begin position="7"/>
        <end position="349"/>
    </location>
</feature>
<evidence type="ECO:0000259" key="12">
    <source>
        <dbReference type="Pfam" id="PF13609"/>
    </source>
</evidence>
<comment type="subunit">
    <text evidence="2">Homotrimer.</text>
</comment>
<dbReference type="CDD" id="cd00342">
    <property type="entry name" value="gram_neg_porins"/>
    <property type="match status" value="1"/>
</dbReference>
<dbReference type="AlphaFoldDB" id="A0A1G8FMC5"/>
<keyword evidence="7" id="KW-0406">Ion transport</keyword>
<dbReference type="GO" id="GO:0046930">
    <property type="term" value="C:pore complex"/>
    <property type="evidence" value="ECO:0007669"/>
    <property type="project" value="UniProtKB-KW"/>
</dbReference>
<protein>
    <submittedName>
        <fullName evidence="13">Outer membrane protein (Porin)</fullName>
    </submittedName>
</protein>
<dbReference type="InterPro" id="IPR023614">
    <property type="entry name" value="Porin_dom_sf"/>
</dbReference>
<dbReference type="EMBL" id="FNCY01000009">
    <property type="protein sequence ID" value="SDH83146.1"/>
    <property type="molecule type" value="Genomic_DNA"/>
</dbReference>
<keyword evidence="8" id="KW-0626">Porin</keyword>
<accession>A0A1G8FMC5</accession>
<evidence type="ECO:0000256" key="2">
    <source>
        <dbReference type="ARBA" id="ARBA00011233"/>
    </source>
</evidence>
<evidence type="ECO:0000256" key="7">
    <source>
        <dbReference type="ARBA" id="ARBA00023065"/>
    </source>
</evidence>
<name>A0A1G8FMC5_9RHOO</name>
<dbReference type="GO" id="GO:0009279">
    <property type="term" value="C:cell outer membrane"/>
    <property type="evidence" value="ECO:0007669"/>
    <property type="project" value="UniProtKB-SubCell"/>
</dbReference>
<evidence type="ECO:0000256" key="5">
    <source>
        <dbReference type="ARBA" id="ARBA00022692"/>
    </source>
</evidence>
<dbReference type="PANTHER" id="PTHR34501:SF9">
    <property type="entry name" value="MAJOR OUTER MEMBRANE PROTEIN P.IA"/>
    <property type="match status" value="1"/>
</dbReference>
<dbReference type="Proteomes" id="UP000198607">
    <property type="component" value="Unassembled WGS sequence"/>
</dbReference>
<dbReference type="Pfam" id="PF13609">
    <property type="entry name" value="Porin_4"/>
    <property type="match status" value="1"/>
</dbReference>
<keyword evidence="14" id="KW-1185">Reference proteome</keyword>
<dbReference type="RefSeq" id="WP_091937864.1">
    <property type="nucleotide sequence ID" value="NZ_FNCY01000009.1"/>
</dbReference>
<dbReference type="SUPFAM" id="SSF56935">
    <property type="entry name" value="Porins"/>
    <property type="match status" value="1"/>
</dbReference>
<evidence type="ECO:0000256" key="6">
    <source>
        <dbReference type="ARBA" id="ARBA00022729"/>
    </source>
</evidence>
<keyword evidence="10" id="KW-0998">Cell outer membrane</keyword>
<evidence type="ECO:0000256" key="10">
    <source>
        <dbReference type="ARBA" id="ARBA00023237"/>
    </source>
</evidence>
<evidence type="ECO:0000256" key="3">
    <source>
        <dbReference type="ARBA" id="ARBA00022448"/>
    </source>
</evidence>
<keyword evidence="6 11" id="KW-0732">Signal</keyword>
<dbReference type="InterPro" id="IPR050298">
    <property type="entry name" value="Gram-neg_bact_OMP"/>
</dbReference>
<evidence type="ECO:0000256" key="8">
    <source>
        <dbReference type="ARBA" id="ARBA00023114"/>
    </source>
</evidence>
<dbReference type="Gene3D" id="2.40.160.10">
    <property type="entry name" value="Porin"/>
    <property type="match status" value="1"/>
</dbReference>
<dbReference type="PANTHER" id="PTHR34501">
    <property type="entry name" value="PROTEIN YDDL-RELATED"/>
    <property type="match status" value="1"/>
</dbReference>